<protein>
    <submittedName>
        <fullName evidence="3">Snurportin-1</fullName>
    </submittedName>
</protein>
<evidence type="ECO:0000256" key="1">
    <source>
        <dbReference type="SAM" id="MobiDB-lite"/>
    </source>
</evidence>
<dbReference type="WBParaSite" id="maker-uti_cns_0017399-snap-gene-0.3-mRNA-1">
    <property type="protein sequence ID" value="maker-uti_cns_0017399-snap-gene-0.3-mRNA-1"/>
    <property type="gene ID" value="maker-uti_cns_0017399-snap-gene-0.3"/>
</dbReference>
<feature type="region of interest" description="Disordered" evidence="1">
    <location>
        <begin position="104"/>
        <end position="134"/>
    </location>
</feature>
<dbReference type="Proteomes" id="UP000095280">
    <property type="component" value="Unplaced"/>
</dbReference>
<sequence>IDPSSADCGRARAVGGLPVPRAGRDLLLGPGSARRAAAAAGLAKAVQNCDEMMTEASGLPDEPVDPDGEDCGGDEEGEDSERRAAAKVMKEFLLSAWSRWPRTKRVRQRESGAPLHAAGAPSPGSRGASDAEAAARRAAARQVLPACGVGSLRAGRLRVRTASVSGGECRPVAAWCRGGLRAVVHARCSAEEVAAADCEDVCWPARLLTMELPDCHVTSISRSFDVGGPLPDGAACVTGRLKLFDTDSGELLRDLDTCDSVRAGRHRAAYSMSDGSRLLNYKYESEPLGLLLPRRDRLLALLPWERQPVHLFELLWEQREEQHEEQREEQHEEQREEQHEEQREETEES</sequence>
<feature type="compositionally biased region" description="Low complexity" evidence="1">
    <location>
        <begin position="117"/>
        <end position="134"/>
    </location>
</feature>
<accession>A0A1I8IVH0</accession>
<feature type="compositionally biased region" description="Basic and acidic residues" evidence="1">
    <location>
        <begin position="320"/>
        <end position="342"/>
    </location>
</feature>
<organism evidence="2 3">
    <name type="scientific">Macrostomum lignano</name>
    <dbReference type="NCBI Taxonomy" id="282301"/>
    <lineage>
        <taxon>Eukaryota</taxon>
        <taxon>Metazoa</taxon>
        <taxon>Spiralia</taxon>
        <taxon>Lophotrochozoa</taxon>
        <taxon>Platyhelminthes</taxon>
        <taxon>Rhabditophora</taxon>
        <taxon>Macrostomorpha</taxon>
        <taxon>Macrostomida</taxon>
        <taxon>Macrostomidae</taxon>
        <taxon>Macrostomum</taxon>
    </lineage>
</organism>
<proteinExistence type="predicted"/>
<name>A0A1I8IVH0_9PLAT</name>
<feature type="compositionally biased region" description="Acidic residues" evidence="1">
    <location>
        <begin position="62"/>
        <end position="79"/>
    </location>
</feature>
<evidence type="ECO:0000313" key="3">
    <source>
        <dbReference type="WBParaSite" id="maker-uti_cns_0017399-snap-gene-0.3-mRNA-1"/>
    </source>
</evidence>
<keyword evidence="2" id="KW-1185">Reference proteome</keyword>
<feature type="region of interest" description="Disordered" evidence="1">
    <location>
        <begin position="320"/>
        <end position="349"/>
    </location>
</feature>
<reference evidence="3" key="1">
    <citation type="submission" date="2016-11" db="UniProtKB">
        <authorList>
            <consortium name="WormBaseParasite"/>
        </authorList>
    </citation>
    <scope>IDENTIFICATION</scope>
</reference>
<dbReference type="AlphaFoldDB" id="A0A1I8IVH0"/>
<feature type="region of interest" description="Disordered" evidence="1">
    <location>
        <begin position="51"/>
        <end position="81"/>
    </location>
</feature>
<evidence type="ECO:0000313" key="2">
    <source>
        <dbReference type="Proteomes" id="UP000095280"/>
    </source>
</evidence>